<dbReference type="InterPro" id="IPR020615">
    <property type="entry name" value="Thiolase_acyl_enz_int_AS"/>
</dbReference>
<dbReference type="Pfam" id="PF00108">
    <property type="entry name" value="Thiolase_N"/>
    <property type="match status" value="1"/>
</dbReference>
<dbReference type="InterPro" id="IPR020616">
    <property type="entry name" value="Thiolase_N"/>
</dbReference>
<dbReference type="Gene3D" id="3.40.47.10">
    <property type="match status" value="2"/>
</dbReference>
<dbReference type="FunFam" id="3.40.47.10:FF:000010">
    <property type="entry name" value="Acetyl-CoA acetyltransferase (Thiolase)"/>
    <property type="match status" value="1"/>
</dbReference>
<comment type="caution">
    <text evidence="10">The sequence shown here is derived from an EMBL/GenBank/DDBJ whole genome shotgun (WGS) entry which is preliminary data.</text>
</comment>
<feature type="domain" description="Thiolase C-terminal" evidence="9">
    <location>
        <begin position="270"/>
        <end position="391"/>
    </location>
</feature>
<dbReference type="EC" id="2.3.1.9" evidence="2"/>
<evidence type="ECO:0000256" key="3">
    <source>
        <dbReference type="ARBA" id="ARBA00022679"/>
    </source>
</evidence>
<keyword evidence="3 7" id="KW-0808">Transferase</keyword>
<organism evidence="10 11">
    <name type="scientific">Ureibacillus endophyticus</name>
    <dbReference type="NCBI Taxonomy" id="1978490"/>
    <lineage>
        <taxon>Bacteria</taxon>
        <taxon>Bacillati</taxon>
        <taxon>Bacillota</taxon>
        <taxon>Bacilli</taxon>
        <taxon>Bacillales</taxon>
        <taxon>Caryophanaceae</taxon>
        <taxon>Ureibacillus</taxon>
    </lineage>
</organism>
<dbReference type="InterPro" id="IPR016039">
    <property type="entry name" value="Thiolase-like"/>
</dbReference>
<feature type="active site" description="Proton acceptor" evidence="6">
    <location>
        <position position="349"/>
    </location>
</feature>
<protein>
    <recommendedName>
        <fullName evidence="2">acetyl-CoA C-acetyltransferase</fullName>
        <ecNumber evidence="2">2.3.1.9</ecNumber>
    </recommendedName>
    <alternativeName>
        <fullName evidence="5">Acetoacetyl-CoA thiolase</fullName>
    </alternativeName>
</protein>
<dbReference type="SUPFAM" id="SSF53901">
    <property type="entry name" value="Thiolase-like"/>
    <property type="match status" value="2"/>
</dbReference>
<dbReference type="AlphaFoldDB" id="A0A494Z9R3"/>
<accession>A0A494Z9R3</accession>
<dbReference type="PIRSF" id="PIRSF000429">
    <property type="entry name" value="Ac-CoA_Ac_transf"/>
    <property type="match status" value="1"/>
</dbReference>
<dbReference type="PROSITE" id="PS00099">
    <property type="entry name" value="THIOLASE_3"/>
    <property type="match status" value="1"/>
</dbReference>
<evidence type="ECO:0000256" key="5">
    <source>
        <dbReference type="ARBA" id="ARBA00030755"/>
    </source>
</evidence>
<feature type="active site" description="Proton acceptor" evidence="6">
    <location>
        <position position="379"/>
    </location>
</feature>
<sequence>MTNVYIVDGARTAFTSFGGSFASVDATELGTVTAIEALKRSNVEPDQIDHVIYGNVIHTGVNAAYLARHIGLKAGIPQDVPALILNRLCGSGLQSIVTAAQQILLGEADFVLAGGAENMSQSPFANFEQRFNGQKLGNLQFVDMLQATLTDQYTGSGMGMTAERLAEIYNISREEQDEFAVQSHQRAAHAREAGYFKEEIVPVYVKTRRGEVAIEVDEHIKENTSTEILSKLRPAFKKDGTVTAGNASGINDGAASVVLASERAVQENSLKPIARIISWGVAGVDPTIMGIGPVPAIKQALERANLTLSDMDLVEVNEAFSAQFIAVEKELGLNREITNVNGGAIALGHPVGTSGTRIALSTSYELKRRGGKYAVISLCIGGGQGIAMVIESL</sequence>
<dbReference type="InterPro" id="IPR002155">
    <property type="entry name" value="Thiolase"/>
</dbReference>
<evidence type="ECO:0000256" key="1">
    <source>
        <dbReference type="ARBA" id="ARBA00010982"/>
    </source>
</evidence>
<dbReference type="NCBIfam" id="TIGR01930">
    <property type="entry name" value="AcCoA-C-Actrans"/>
    <property type="match status" value="1"/>
</dbReference>
<dbReference type="RefSeq" id="WP_121213224.1">
    <property type="nucleotide sequence ID" value="NZ_RBZN01000004.1"/>
</dbReference>
<evidence type="ECO:0000256" key="2">
    <source>
        <dbReference type="ARBA" id="ARBA00012705"/>
    </source>
</evidence>
<feature type="active site" description="Acyl-thioester intermediate" evidence="6">
    <location>
        <position position="89"/>
    </location>
</feature>
<dbReference type="PANTHER" id="PTHR18919">
    <property type="entry name" value="ACETYL-COA C-ACYLTRANSFERASE"/>
    <property type="match status" value="1"/>
</dbReference>
<comment type="similarity">
    <text evidence="1 7">Belongs to the thiolase-like superfamily. Thiolase family.</text>
</comment>
<dbReference type="EMBL" id="RBZN01000004">
    <property type="protein sequence ID" value="RKQ19375.1"/>
    <property type="molecule type" value="Genomic_DNA"/>
</dbReference>
<dbReference type="PROSITE" id="PS00737">
    <property type="entry name" value="THIOLASE_2"/>
    <property type="match status" value="1"/>
</dbReference>
<evidence type="ECO:0000256" key="4">
    <source>
        <dbReference type="ARBA" id="ARBA00023315"/>
    </source>
</evidence>
<evidence type="ECO:0000256" key="6">
    <source>
        <dbReference type="PIRSR" id="PIRSR000429-1"/>
    </source>
</evidence>
<gene>
    <name evidence="10" type="ORF">D8M03_03180</name>
</gene>
<dbReference type="InterPro" id="IPR020613">
    <property type="entry name" value="Thiolase_CS"/>
</dbReference>
<dbReference type="OrthoDB" id="9764892at2"/>
<dbReference type="GO" id="GO:0006635">
    <property type="term" value="P:fatty acid beta-oxidation"/>
    <property type="evidence" value="ECO:0007669"/>
    <property type="project" value="TreeGrafter"/>
</dbReference>
<evidence type="ECO:0000259" key="9">
    <source>
        <dbReference type="Pfam" id="PF02803"/>
    </source>
</evidence>
<proteinExistence type="inferred from homology"/>
<evidence type="ECO:0000313" key="11">
    <source>
        <dbReference type="Proteomes" id="UP000272238"/>
    </source>
</evidence>
<reference evidence="10 11" key="1">
    <citation type="journal article" date="2016" name="Antonie Van Leeuwenhoek">
        <title>Lysinibacillus endophyticus sp. nov., an indole-3-acetic acid producing endophytic bacterium isolated from corn root (Zea mays cv. Xinken-5).</title>
        <authorList>
            <person name="Yu J."/>
            <person name="Guan X."/>
            <person name="Liu C."/>
            <person name="Xiang W."/>
            <person name="Yu Z."/>
            <person name="Liu X."/>
            <person name="Wang G."/>
        </authorList>
    </citation>
    <scope>NUCLEOTIDE SEQUENCE [LARGE SCALE GENOMIC DNA]</scope>
    <source>
        <strain evidence="10 11">DSM 100506</strain>
    </source>
</reference>
<feature type="domain" description="Thiolase N-terminal" evidence="8">
    <location>
        <begin position="4"/>
        <end position="262"/>
    </location>
</feature>
<name>A0A494Z9R3_9BACL</name>
<dbReference type="InterPro" id="IPR020617">
    <property type="entry name" value="Thiolase_C"/>
</dbReference>
<evidence type="ECO:0000256" key="7">
    <source>
        <dbReference type="RuleBase" id="RU003557"/>
    </source>
</evidence>
<dbReference type="PROSITE" id="PS00098">
    <property type="entry name" value="THIOLASE_1"/>
    <property type="match status" value="1"/>
</dbReference>
<dbReference type="PANTHER" id="PTHR18919:SF107">
    <property type="entry name" value="ACETYL-COA ACETYLTRANSFERASE, CYTOSOLIC"/>
    <property type="match status" value="1"/>
</dbReference>
<keyword evidence="4 7" id="KW-0012">Acyltransferase</keyword>
<evidence type="ECO:0000313" key="10">
    <source>
        <dbReference type="EMBL" id="RKQ19375.1"/>
    </source>
</evidence>
<keyword evidence="11" id="KW-1185">Reference proteome</keyword>
<dbReference type="InterPro" id="IPR020610">
    <property type="entry name" value="Thiolase_AS"/>
</dbReference>
<dbReference type="GO" id="GO:0003985">
    <property type="term" value="F:acetyl-CoA C-acetyltransferase activity"/>
    <property type="evidence" value="ECO:0007669"/>
    <property type="project" value="UniProtKB-EC"/>
</dbReference>
<evidence type="ECO:0000259" key="8">
    <source>
        <dbReference type="Pfam" id="PF00108"/>
    </source>
</evidence>
<dbReference type="Pfam" id="PF02803">
    <property type="entry name" value="Thiolase_C"/>
    <property type="match status" value="1"/>
</dbReference>
<dbReference type="Proteomes" id="UP000272238">
    <property type="component" value="Unassembled WGS sequence"/>
</dbReference>
<dbReference type="CDD" id="cd00751">
    <property type="entry name" value="thiolase"/>
    <property type="match status" value="1"/>
</dbReference>